<evidence type="ECO:0000313" key="3">
    <source>
        <dbReference type="Proteomes" id="UP000250043"/>
    </source>
</evidence>
<feature type="transmembrane region" description="Helical" evidence="1">
    <location>
        <begin position="62"/>
        <end position="83"/>
    </location>
</feature>
<dbReference type="AlphaFoldDB" id="A0A8E2ASV6"/>
<evidence type="ECO:0000313" key="2">
    <source>
        <dbReference type="EMBL" id="OCH90376.1"/>
    </source>
</evidence>
<keyword evidence="1" id="KW-1133">Transmembrane helix</keyword>
<accession>A0A8E2ASV6</accession>
<sequence length="84" mass="9283">MPYDTSPARDFGRVGGYSDYVRGRCTRRIAHTCHSANAFTQIALLIVILVIVPPPIPATSRIIPRVIKFVYLLLLSAAAQLVIF</sequence>
<name>A0A8E2ASV6_9APHY</name>
<keyword evidence="1" id="KW-0812">Transmembrane</keyword>
<dbReference type="EMBL" id="KV722405">
    <property type="protein sequence ID" value="OCH90376.1"/>
    <property type="molecule type" value="Genomic_DNA"/>
</dbReference>
<feature type="transmembrane region" description="Helical" evidence="1">
    <location>
        <begin position="36"/>
        <end position="56"/>
    </location>
</feature>
<organism evidence="2 3">
    <name type="scientific">Obba rivulosa</name>
    <dbReference type="NCBI Taxonomy" id="1052685"/>
    <lineage>
        <taxon>Eukaryota</taxon>
        <taxon>Fungi</taxon>
        <taxon>Dikarya</taxon>
        <taxon>Basidiomycota</taxon>
        <taxon>Agaricomycotina</taxon>
        <taxon>Agaricomycetes</taxon>
        <taxon>Polyporales</taxon>
        <taxon>Gelatoporiaceae</taxon>
        <taxon>Obba</taxon>
    </lineage>
</organism>
<keyword evidence="1" id="KW-0472">Membrane</keyword>
<evidence type="ECO:0000256" key="1">
    <source>
        <dbReference type="SAM" id="Phobius"/>
    </source>
</evidence>
<keyword evidence="3" id="KW-1185">Reference proteome</keyword>
<reference evidence="2 3" key="1">
    <citation type="submission" date="2016-07" db="EMBL/GenBank/DDBJ databases">
        <title>Draft genome of the white-rot fungus Obba rivulosa 3A-2.</title>
        <authorList>
            <consortium name="DOE Joint Genome Institute"/>
            <person name="Miettinen O."/>
            <person name="Riley R."/>
            <person name="Acob R."/>
            <person name="Barry K."/>
            <person name="Cullen D."/>
            <person name="De Vries R."/>
            <person name="Hainaut M."/>
            <person name="Hatakka A."/>
            <person name="Henrissat B."/>
            <person name="Hilden K."/>
            <person name="Kuo R."/>
            <person name="Labutti K."/>
            <person name="Lipzen A."/>
            <person name="Makela M.R."/>
            <person name="Sandor L."/>
            <person name="Spatafora J.W."/>
            <person name="Grigoriev I.V."/>
            <person name="Hibbett D.S."/>
        </authorList>
    </citation>
    <scope>NUCLEOTIDE SEQUENCE [LARGE SCALE GENOMIC DNA]</scope>
    <source>
        <strain evidence="2 3">3A-2</strain>
    </source>
</reference>
<protein>
    <submittedName>
        <fullName evidence="2">Uncharacterized protein</fullName>
    </submittedName>
</protein>
<proteinExistence type="predicted"/>
<dbReference type="Proteomes" id="UP000250043">
    <property type="component" value="Unassembled WGS sequence"/>
</dbReference>
<gene>
    <name evidence="2" type="ORF">OBBRIDRAFT_602059</name>
</gene>